<dbReference type="Gene3D" id="3.40.50.300">
    <property type="entry name" value="P-loop containing nucleotide triphosphate hydrolases"/>
    <property type="match status" value="2"/>
</dbReference>
<dbReference type="PROSITE" id="PS51217">
    <property type="entry name" value="UVRD_HELICASE_CTER"/>
    <property type="match status" value="1"/>
</dbReference>
<feature type="coiled-coil region" evidence="12">
    <location>
        <begin position="471"/>
        <end position="498"/>
    </location>
</feature>
<comment type="caution">
    <text evidence="15">The sequence shown here is derived from an EMBL/GenBank/DDBJ whole genome shotgun (WGS) entry which is preliminary data.</text>
</comment>
<evidence type="ECO:0000313" key="16">
    <source>
        <dbReference type="Proteomes" id="UP001299068"/>
    </source>
</evidence>
<keyword evidence="3 11" id="KW-0378">Hydrolase</keyword>
<sequence>MLLQLDSFQKEAVNAKERNILVVAAPGSGKTTVIINRINHLVNDLKVYNKNIIVITFTKAAALNMKDRYIKAFKTNYSPFFGTFHGLFYKMLLREGHEINIIESYKAHRLVEAVLKKYFDDINEDKIKEVINNISLFKNSRISLEDFKPSITKEIFEDCLNIYNQYKEDNNLWDFDDLALKVLEILKENKGLRKGYRGLFRYILVDEFQDCDELQIEFLKMMNEDEENSLFAVGDEDQCIYSFRGSKPEYMVIFNDIFKGGKKYFLSKNYRSSNNIIDGAKNVIEYNKERNKKEIIANKEESGIIKVSTPYDEKIQGEGIVDDIKSLIKNEGYSYRDNIILYRTNMEAMTFIDVFTRKRIPFTLLDKEYNFFEHFICKDILTYLKLSIDPYDRGAFIKIINKPFRYVSKNNLEYVRGFREHKTPFDILMEKKDIPPFQIKKLDDLKKDIHYLSKLSLSSAIQFIVSDLGYLDHLKAYCEKFNQSIDDLEEILEEFKISASGFKTIPEFFSHIDTVKEEIENSRNKTDEDRVLLSTIHRVKGMEFKNVFLVNCNEDTIPHVSAGEENIEEERRLFYVGITRAIDNLYISSPKTKGGKFKETSRFIKETEFKSEEEISHEFKRGTTVYHNGRREPGIIDECSGDRVKILFQDGISRTFSIKVLLERNLIMIIE</sequence>
<evidence type="ECO:0000256" key="5">
    <source>
        <dbReference type="ARBA" id="ARBA00022840"/>
    </source>
</evidence>
<evidence type="ECO:0000313" key="15">
    <source>
        <dbReference type="EMBL" id="MBY0755177.1"/>
    </source>
</evidence>
<keyword evidence="2 11" id="KW-0547">Nucleotide-binding</keyword>
<dbReference type="PANTHER" id="PTHR11070:SF2">
    <property type="entry name" value="ATP-DEPENDENT DNA HELICASE SRS2"/>
    <property type="match status" value="1"/>
</dbReference>
<evidence type="ECO:0000256" key="10">
    <source>
        <dbReference type="ARBA" id="ARBA00048988"/>
    </source>
</evidence>
<evidence type="ECO:0000256" key="11">
    <source>
        <dbReference type="PROSITE-ProRule" id="PRU00560"/>
    </source>
</evidence>
<gene>
    <name evidence="15" type="ORF">K5V21_06885</name>
</gene>
<reference evidence="15 16" key="1">
    <citation type="journal article" date="2021" name="Cell Host Microbe">
        <title>in vivo commensal control of Clostridioides difficile virulence.</title>
        <authorList>
            <person name="Girinathan B.P."/>
            <person name="Dibenedetto N."/>
            <person name="Worley J.N."/>
            <person name="Peltier J."/>
            <person name="Arrieta-Ortiz M.L."/>
            <person name="Rupa Christinal Immanuel S."/>
            <person name="Lavin R."/>
            <person name="Delaney M.L."/>
            <person name="Cummins C."/>
            <person name="Hoffmann M."/>
            <person name="Luo Y."/>
            <person name="Gonzalez-Escalona N."/>
            <person name="Allard M."/>
            <person name="Onderdonk A.B."/>
            <person name="Gerber G.K."/>
            <person name="Sonenshein A.L."/>
            <person name="Baliga N."/>
            <person name="Dupuy B."/>
            <person name="Bry L."/>
        </authorList>
    </citation>
    <scope>NUCLEOTIDE SEQUENCE [LARGE SCALE GENOMIC DNA]</scope>
    <source>
        <strain evidence="15 16">DSM 599</strain>
    </source>
</reference>
<dbReference type="PROSITE" id="PS51198">
    <property type="entry name" value="UVRD_HELICASE_ATP_BIND"/>
    <property type="match status" value="1"/>
</dbReference>
<name>A0ABS7KX71_CLOSR</name>
<evidence type="ECO:0000256" key="7">
    <source>
        <dbReference type="ARBA" id="ARBA00023235"/>
    </source>
</evidence>
<protein>
    <recommendedName>
        <fullName evidence="9">DNA 3'-5' helicase</fullName>
        <ecNumber evidence="9">5.6.2.4</ecNumber>
    </recommendedName>
</protein>
<dbReference type="EC" id="5.6.2.4" evidence="9"/>
<dbReference type="InterPro" id="IPR027417">
    <property type="entry name" value="P-loop_NTPase"/>
</dbReference>
<keyword evidence="4 11" id="KW-0347">Helicase</keyword>
<comment type="similarity">
    <text evidence="1">Belongs to the helicase family. UvrD subfamily.</text>
</comment>
<evidence type="ECO:0000256" key="1">
    <source>
        <dbReference type="ARBA" id="ARBA00009922"/>
    </source>
</evidence>
<comment type="catalytic activity">
    <reaction evidence="8">
        <text>Couples ATP hydrolysis with the unwinding of duplex DNA by translocating in the 3'-5' direction.</text>
        <dbReference type="EC" id="5.6.2.4"/>
    </reaction>
</comment>
<dbReference type="InterPro" id="IPR000212">
    <property type="entry name" value="DNA_helicase_UvrD/REP"/>
</dbReference>
<keyword evidence="7" id="KW-0413">Isomerase</keyword>
<organism evidence="15 16">
    <name type="scientific">Clostridium sardiniense</name>
    <name type="common">Clostridium absonum</name>
    <dbReference type="NCBI Taxonomy" id="29369"/>
    <lineage>
        <taxon>Bacteria</taxon>
        <taxon>Bacillati</taxon>
        <taxon>Bacillota</taxon>
        <taxon>Clostridia</taxon>
        <taxon>Eubacteriales</taxon>
        <taxon>Clostridiaceae</taxon>
        <taxon>Clostridium</taxon>
    </lineage>
</organism>
<evidence type="ECO:0000256" key="9">
    <source>
        <dbReference type="ARBA" id="ARBA00034808"/>
    </source>
</evidence>
<dbReference type="Pfam" id="PF13361">
    <property type="entry name" value="UvrD_C"/>
    <property type="match status" value="1"/>
</dbReference>
<dbReference type="Pfam" id="PF00580">
    <property type="entry name" value="UvrD-helicase"/>
    <property type="match status" value="1"/>
</dbReference>
<keyword evidence="6" id="KW-0238">DNA-binding</keyword>
<keyword evidence="5 11" id="KW-0067">ATP-binding</keyword>
<evidence type="ECO:0000259" key="13">
    <source>
        <dbReference type="PROSITE" id="PS51198"/>
    </source>
</evidence>
<dbReference type="InterPro" id="IPR013986">
    <property type="entry name" value="DExx_box_DNA_helicase_dom_sf"/>
</dbReference>
<dbReference type="Gene3D" id="1.10.10.160">
    <property type="match status" value="1"/>
</dbReference>
<evidence type="ECO:0000256" key="6">
    <source>
        <dbReference type="ARBA" id="ARBA00023125"/>
    </source>
</evidence>
<feature type="domain" description="UvrD-like helicase C-terminal" evidence="14">
    <location>
        <begin position="274"/>
        <end position="541"/>
    </location>
</feature>
<accession>A0ABS7KX71</accession>
<dbReference type="SUPFAM" id="SSF52540">
    <property type="entry name" value="P-loop containing nucleoside triphosphate hydrolases"/>
    <property type="match status" value="1"/>
</dbReference>
<feature type="domain" description="UvrD-like helicase ATP-binding" evidence="13">
    <location>
        <begin position="3"/>
        <end position="273"/>
    </location>
</feature>
<evidence type="ECO:0000256" key="8">
    <source>
        <dbReference type="ARBA" id="ARBA00034617"/>
    </source>
</evidence>
<keyword evidence="16" id="KW-1185">Reference proteome</keyword>
<keyword evidence="12" id="KW-0175">Coiled coil</keyword>
<dbReference type="PANTHER" id="PTHR11070">
    <property type="entry name" value="UVRD / RECB / PCRA DNA HELICASE FAMILY MEMBER"/>
    <property type="match status" value="1"/>
</dbReference>
<dbReference type="EMBL" id="JAIKTU010000005">
    <property type="protein sequence ID" value="MBY0755177.1"/>
    <property type="molecule type" value="Genomic_DNA"/>
</dbReference>
<dbReference type="CDD" id="cd17932">
    <property type="entry name" value="DEXQc_UvrD"/>
    <property type="match status" value="1"/>
</dbReference>
<dbReference type="RefSeq" id="WP_221860717.1">
    <property type="nucleotide sequence ID" value="NZ_JAIKTU010000005.1"/>
</dbReference>
<evidence type="ECO:0000259" key="14">
    <source>
        <dbReference type="PROSITE" id="PS51217"/>
    </source>
</evidence>
<proteinExistence type="inferred from homology"/>
<evidence type="ECO:0000256" key="12">
    <source>
        <dbReference type="SAM" id="Coils"/>
    </source>
</evidence>
<comment type="catalytic activity">
    <reaction evidence="10">
        <text>ATP + H2O = ADP + phosphate + H(+)</text>
        <dbReference type="Rhea" id="RHEA:13065"/>
        <dbReference type="ChEBI" id="CHEBI:15377"/>
        <dbReference type="ChEBI" id="CHEBI:15378"/>
        <dbReference type="ChEBI" id="CHEBI:30616"/>
        <dbReference type="ChEBI" id="CHEBI:43474"/>
        <dbReference type="ChEBI" id="CHEBI:456216"/>
        <dbReference type="EC" id="5.6.2.4"/>
    </reaction>
</comment>
<evidence type="ECO:0000256" key="3">
    <source>
        <dbReference type="ARBA" id="ARBA00022801"/>
    </source>
</evidence>
<dbReference type="Proteomes" id="UP001299068">
    <property type="component" value="Unassembled WGS sequence"/>
</dbReference>
<evidence type="ECO:0000256" key="2">
    <source>
        <dbReference type="ARBA" id="ARBA00022741"/>
    </source>
</evidence>
<dbReference type="InterPro" id="IPR014016">
    <property type="entry name" value="UvrD-like_ATP-bd"/>
</dbReference>
<dbReference type="Gene3D" id="1.10.486.10">
    <property type="entry name" value="PCRA, domain 4"/>
    <property type="match status" value="1"/>
</dbReference>
<dbReference type="GO" id="GO:0004386">
    <property type="term" value="F:helicase activity"/>
    <property type="evidence" value="ECO:0007669"/>
    <property type="project" value="UniProtKB-KW"/>
</dbReference>
<feature type="binding site" evidence="11">
    <location>
        <begin position="24"/>
        <end position="31"/>
    </location>
    <ligand>
        <name>ATP</name>
        <dbReference type="ChEBI" id="CHEBI:30616"/>
    </ligand>
</feature>
<evidence type="ECO:0000256" key="4">
    <source>
        <dbReference type="ARBA" id="ARBA00022806"/>
    </source>
</evidence>
<dbReference type="InterPro" id="IPR014017">
    <property type="entry name" value="DNA_helicase_UvrD-like_C"/>
</dbReference>